<comment type="similarity">
    <text evidence="3">Belongs to the glycosyltransferase 2 family. OpgH subfamily.</text>
</comment>
<evidence type="ECO:0000256" key="7">
    <source>
        <dbReference type="ARBA" id="ARBA00022676"/>
    </source>
</evidence>
<organism evidence="13 14">
    <name type="scientific">Acetobacter malorum</name>
    <dbReference type="NCBI Taxonomy" id="178901"/>
    <lineage>
        <taxon>Bacteria</taxon>
        <taxon>Pseudomonadati</taxon>
        <taxon>Pseudomonadota</taxon>
        <taxon>Alphaproteobacteria</taxon>
        <taxon>Acetobacterales</taxon>
        <taxon>Acetobacteraceae</taxon>
        <taxon>Acetobacter</taxon>
    </lineage>
</organism>
<gene>
    <name evidence="13" type="ORF">Amal_01925</name>
</gene>
<dbReference type="Proteomes" id="UP000077349">
    <property type="component" value="Unassembled WGS sequence"/>
</dbReference>
<feature type="domain" description="Glycosyltransferase 2-like" evidence="12">
    <location>
        <begin position="276"/>
        <end position="504"/>
    </location>
</feature>
<evidence type="ECO:0000256" key="9">
    <source>
        <dbReference type="ARBA" id="ARBA00022692"/>
    </source>
</evidence>
<reference evidence="13 14" key="1">
    <citation type="submission" date="2016-03" db="EMBL/GenBank/DDBJ databases">
        <title>Draft genome sequence of Acetobacter malorum CECT 7742, a strain isolated from strawberry vinegar.</title>
        <authorList>
            <person name="Sainz F."/>
            <person name="Mas A."/>
            <person name="Torija M.J."/>
        </authorList>
    </citation>
    <scope>NUCLEOTIDE SEQUENCE [LARGE SCALE GENOMIC DNA]</scope>
    <source>
        <strain evidence="13 14">CECT 7742</strain>
    </source>
</reference>
<accession>A0A087PKY5</accession>
<dbReference type="STRING" id="178901.AmDm5_2040"/>
<keyword evidence="11" id="KW-0472">Membrane</keyword>
<keyword evidence="5" id="KW-1003">Cell membrane</keyword>
<keyword evidence="7 13" id="KW-0328">Glycosyltransferase</keyword>
<dbReference type="InterPro" id="IPR050321">
    <property type="entry name" value="Glycosyltr_2/OpgH_subfam"/>
</dbReference>
<keyword evidence="8 13" id="KW-0808">Transferase</keyword>
<evidence type="ECO:0000256" key="8">
    <source>
        <dbReference type="ARBA" id="ARBA00022679"/>
    </source>
</evidence>
<evidence type="ECO:0000256" key="11">
    <source>
        <dbReference type="ARBA" id="ARBA00023136"/>
    </source>
</evidence>
<evidence type="ECO:0000313" key="14">
    <source>
        <dbReference type="Proteomes" id="UP000077349"/>
    </source>
</evidence>
<comment type="subcellular location">
    <subcellularLocation>
        <location evidence="1">Cell inner membrane</location>
        <topology evidence="1">Multi-pass membrane protein</topology>
    </subcellularLocation>
</comment>
<dbReference type="Pfam" id="PF13632">
    <property type="entry name" value="Glyco_trans_2_3"/>
    <property type="match status" value="1"/>
</dbReference>
<sequence length="771" mass="87426">MDFAPYLTLAGLDASQAKHVAQRITSWDELHEWLDAHAPEDTTPLPRRTSIGTPFMETSWKTALKRRFSRLQEDGQPVGEEPLWPAVVERRRRVSLITTLFLTVSLTLLADATLTAEHITPLLKTAYLLLYSIMSYFMIATFAKLAIGSWHALRGPAGNPWHPAHSATEPRPDARVAVLFPVYHEDPARVVAGMIATAQSICRYAPEHTQHYEFFLLSDSRKPGYRIAELAALNQAQEACPEILFHYRWRTSNDHAKLGNVIDFCRRWGKAYEYMLVMDADSLMKGNTIHQLLRMMEGNHRLGILQTNPTPILRESFFGRMQQFAGRLYGSAFSYSLQAMYMGHASYIGHNALIRTQAFIDHCILPDLPGKTPWGGKPLSHDIIEAALMARAGYEVWFLPDMGGSYEEIPANILGFLIRERRWMQGNLQHARFLFLEGLKPLHRENFLSGFMGYMSAPLWAAFLIISAASMVSYLQTGRLAEGTIAQIEVPSIMMLAASVVFLFSPRILAICLNIKREKSYLFGGKNKLVLSTLAETVFSFFFAPLMMAFISRFVWFWVKRKSISWGTQQRDDEALPWAICFRHFGWTSAVGIIATAILFYQLQKVPAQAIALLSVASGHWLRPESMFIWFFPILAGLGTSVLIARVTSRTFPFLKKAGWFMIPEEVIVPQEITDMEHWNTHLIASIPDPDKLQDCVHYALMDRLFYIKQRARTRYRPLVAEAVLTKIYNGEKLSVSEFMIALGDTDCVDAMHRMSCDAYAQSAAAFPQRG</sequence>
<evidence type="ECO:0000256" key="6">
    <source>
        <dbReference type="ARBA" id="ARBA00022519"/>
    </source>
</evidence>
<dbReference type="NCBIfam" id="NF003958">
    <property type="entry name" value="PRK05454.2-1"/>
    <property type="match status" value="1"/>
</dbReference>
<dbReference type="Gene3D" id="3.90.550.10">
    <property type="entry name" value="Spore Coat Polysaccharide Biosynthesis Protein SpsA, Chain A"/>
    <property type="match status" value="1"/>
</dbReference>
<dbReference type="SUPFAM" id="SSF53448">
    <property type="entry name" value="Nucleotide-diphospho-sugar transferases"/>
    <property type="match status" value="1"/>
</dbReference>
<comment type="pathway">
    <text evidence="2">Glycan metabolism; osmoregulated periplasmic glucan (OPG) biosynthesis.</text>
</comment>
<keyword evidence="6" id="KW-0997">Cell inner membrane</keyword>
<name>A0A087PKY5_9PROT</name>
<dbReference type="AlphaFoldDB" id="A0A087PKY5"/>
<proteinExistence type="inferred from homology"/>
<evidence type="ECO:0000313" key="13">
    <source>
        <dbReference type="EMBL" id="OAG76154.1"/>
    </source>
</evidence>
<evidence type="ECO:0000256" key="5">
    <source>
        <dbReference type="ARBA" id="ARBA00022475"/>
    </source>
</evidence>
<dbReference type="PANTHER" id="PTHR43867">
    <property type="entry name" value="CELLULOSE SYNTHASE CATALYTIC SUBUNIT A [UDP-FORMING]"/>
    <property type="match status" value="1"/>
</dbReference>
<dbReference type="GO" id="GO:0005886">
    <property type="term" value="C:plasma membrane"/>
    <property type="evidence" value="ECO:0007669"/>
    <property type="project" value="UniProtKB-SubCell"/>
</dbReference>
<keyword evidence="9" id="KW-0812">Transmembrane</keyword>
<comment type="caution">
    <text evidence="13">The sequence shown here is derived from an EMBL/GenBank/DDBJ whole genome shotgun (WGS) entry which is preliminary data.</text>
</comment>
<dbReference type="PANTHER" id="PTHR43867:SF5">
    <property type="entry name" value="GLUCANS BIOSYNTHESIS GLUCOSYLTRANSFERASE H"/>
    <property type="match status" value="1"/>
</dbReference>
<evidence type="ECO:0000256" key="2">
    <source>
        <dbReference type="ARBA" id="ARBA00005001"/>
    </source>
</evidence>
<evidence type="ECO:0000256" key="3">
    <source>
        <dbReference type="ARBA" id="ARBA00009337"/>
    </source>
</evidence>
<dbReference type="PATRIC" id="fig|178901.10.peg.1981"/>
<dbReference type="NCBIfam" id="NF003962">
    <property type="entry name" value="PRK05454.2-5"/>
    <property type="match status" value="1"/>
</dbReference>
<evidence type="ECO:0000256" key="1">
    <source>
        <dbReference type="ARBA" id="ARBA00004429"/>
    </source>
</evidence>
<dbReference type="InterPro" id="IPR001173">
    <property type="entry name" value="Glyco_trans_2-like"/>
</dbReference>
<protein>
    <recommendedName>
        <fullName evidence="4">Glucans biosynthesis glucosyltransferase H</fullName>
    </recommendedName>
</protein>
<dbReference type="eggNOG" id="COG2943">
    <property type="taxonomic scope" value="Bacteria"/>
</dbReference>
<evidence type="ECO:0000256" key="4">
    <source>
        <dbReference type="ARBA" id="ARBA00020585"/>
    </source>
</evidence>
<evidence type="ECO:0000259" key="12">
    <source>
        <dbReference type="Pfam" id="PF13632"/>
    </source>
</evidence>
<dbReference type="InterPro" id="IPR029044">
    <property type="entry name" value="Nucleotide-diphossugar_trans"/>
</dbReference>
<dbReference type="GO" id="GO:0016758">
    <property type="term" value="F:hexosyltransferase activity"/>
    <property type="evidence" value="ECO:0007669"/>
    <property type="project" value="TreeGrafter"/>
</dbReference>
<dbReference type="EMBL" id="LVHD01000018">
    <property type="protein sequence ID" value="OAG76154.1"/>
    <property type="molecule type" value="Genomic_DNA"/>
</dbReference>
<evidence type="ECO:0000256" key="10">
    <source>
        <dbReference type="ARBA" id="ARBA00022989"/>
    </source>
</evidence>
<keyword evidence="10" id="KW-1133">Transmembrane helix</keyword>